<organism evidence="1 2">
    <name type="scientific">Trichostrongylus colubriformis</name>
    <name type="common">Black scour worm</name>
    <dbReference type="NCBI Taxonomy" id="6319"/>
    <lineage>
        <taxon>Eukaryota</taxon>
        <taxon>Metazoa</taxon>
        <taxon>Ecdysozoa</taxon>
        <taxon>Nematoda</taxon>
        <taxon>Chromadorea</taxon>
        <taxon>Rhabditida</taxon>
        <taxon>Rhabditina</taxon>
        <taxon>Rhabditomorpha</taxon>
        <taxon>Strongyloidea</taxon>
        <taxon>Trichostrongylidae</taxon>
        <taxon>Trichostrongylus</taxon>
    </lineage>
</organism>
<evidence type="ECO:0000313" key="1">
    <source>
        <dbReference type="EMBL" id="KAK5979722.1"/>
    </source>
</evidence>
<sequence length="62" mass="7136">MSRFLQNGSIARQKQFNSTWDWERIRENYYKKPSLLFDKEGVTPKTAYLGDVARPNGGSKGP</sequence>
<gene>
    <name evidence="1" type="ORF">GCK32_013629</name>
</gene>
<accession>A0AAN8FS46</accession>
<proteinExistence type="predicted"/>
<dbReference type="EMBL" id="WIXE01008061">
    <property type="protein sequence ID" value="KAK5979722.1"/>
    <property type="molecule type" value="Genomic_DNA"/>
</dbReference>
<name>A0AAN8FS46_TRICO</name>
<dbReference type="AlphaFoldDB" id="A0AAN8FS46"/>
<protein>
    <submittedName>
        <fullName evidence="1">Uncharacterized protein</fullName>
    </submittedName>
</protein>
<reference evidence="1 2" key="1">
    <citation type="submission" date="2019-10" db="EMBL/GenBank/DDBJ databases">
        <title>Assembly and Annotation for the nematode Trichostrongylus colubriformis.</title>
        <authorList>
            <person name="Martin J."/>
        </authorList>
    </citation>
    <scope>NUCLEOTIDE SEQUENCE [LARGE SCALE GENOMIC DNA]</scope>
    <source>
        <strain evidence="1">G859</strain>
        <tissue evidence="1">Whole worm</tissue>
    </source>
</reference>
<comment type="caution">
    <text evidence="1">The sequence shown here is derived from an EMBL/GenBank/DDBJ whole genome shotgun (WGS) entry which is preliminary data.</text>
</comment>
<evidence type="ECO:0000313" key="2">
    <source>
        <dbReference type="Proteomes" id="UP001331761"/>
    </source>
</evidence>
<keyword evidence="2" id="KW-1185">Reference proteome</keyword>
<dbReference type="Proteomes" id="UP001331761">
    <property type="component" value="Unassembled WGS sequence"/>
</dbReference>